<reference evidence="1" key="1">
    <citation type="submission" date="2018-05" db="EMBL/GenBank/DDBJ databases">
        <authorList>
            <person name="Lanie J.A."/>
            <person name="Ng W.-L."/>
            <person name="Kazmierczak K.M."/>
            <person name="Andrzejewski T.M."/>
            <person name="Davidsen T.M."/>
            <person name="Wayne K.J."/>
            <person name="Tettelin H."/>
            <person name="Glass J.I."/>
            <person name="Rusch D."/>
            <person name="Podicherti R."/>
            <person name="Tsui H.-C.T."/>
            <person name="Winkler M.E."/>
        </authorList>
    </citation>
    <scope>NUCLEOTIDE SEQUENCE</scope>
</reference>
<dbReference type="AlphaFoldDB" id="A0A382RHT5"/>
<name>A0A382RHT5_9ZZZZ</name>
<proteinExistence type="predicted"/>
<gene>
    <name evidence="1" type="ORF">METZ01_LOCUS350113</name>
</gene>
<dbReference type="EMBL" id="UINC01121827">
    <property type="protein sequence ID" value="SVC97259.1"/>
    <property type="molecule type" value="Genomic_DNA"/>
</dbReference>
<feature type="non-terminal residue" evidence="1">
    <location>
        <position position="1"/>
    </location>
</feature>
<sequence>VGQSMVGVNTGCDINATVIRDL</sequence>
<organism evidence="1">
    <name type="scientific">marine metagenome</name>
    <dbReference type="NCBI Taxonomy" id="408172"/>
    <lineage>
        <taxon>unclassified sequences</taxon>
        <taxon>metagenomes</taxon>
        <taxon>ecological metagenomes</taxon>
    </lineage>
</organism>
<accession>A0A382RHT5</accession>
<evidence type="ECO:0000313" key="1">
    <source>
        <dbReference type="EMBL" id="SVC97259.1"/>
    </source>
</evidence>
<protein>
    <submittedName>
        <fullName evidence="1">Uncharacterized protein</fullName>
    </submittedName>
</protein>